<dbReference type="InterPro" id="IPR001296">
    <property type="entry name" value="Glyco_trans_1"/>
</dbReference>
<keyword evidence="4" id="KW-1185">Reference proteome</keyword>
<comment type="caution">
    <text evidence="3">The sequence shown here is derived from an EMBL/GenBank/DDBJ whole genome shotgun (WGS) entry which is preliminary data.</text>
</comment>
<name>A0A3D8GRN5_9BACI</name>
<dbReference type="AlphaFoldDB" id="A0A3D8GRN5"/>
<dbReference type="SUPFAM" id="SSF53756">
    <property type="entry name" value="UDP-Glycosyltransferase/glycogen phosphorylase"/>
    <property type="match status" value="1"/>
</dbReference>
<accession>A0A3D8GRN5</accession>
<dbReference type="PANTHER" id="PTHR12526">
    <property type="entry name" value="GLYCOSYLTRANSFERASE"/>
    <property type="match status" value="1"/>
</dbReference>
<dbReference type="Proteomes" id="UP000257144">
    <property type="component" value="Unassembled WGS sequence"/>
</dbReference>
<reference evidence="3 4" key="1">
    <citation type="submission" date="2018-07" db="EMBL/GenBank/DDBJ databases">
        <title>Bacillus sp. YLB-04 draft genome sequence.</title>
        <authorList>
            <person name="Yu L."/>
            <person name="Tang X."/>
        </authorList>
    </citation>
    <scope>NUCLEOTIDE SEQUENCE [LARGE SCALE GENOMIC DNA]</scope>
    <source>
        <strain evidence="3 4">YLB-04</strain>
    </source>
</reference>
<dbReference type="RefSeq" id="WP_115451953.1">
    <property type="nucleotide sequence ID" value="NZ_QNQT01000003.1"/>
</dbReference>
<protein>
    <recommendedName>
        <fullName evidence="5">Glycosyltransferase</fullName>
    </recommendedName>
</protein>
<dbReference type="GO" id="GO:0016757">
    <property type="term" value="F:glycosyltransferase activity"/>
    <property type="evidence" value="ECO:0007669"/>
    <property type="project" value="InterPro"/>
</dbReference>
<gene>
    <name evidence="3" type="ORF">DRW41_10605</name>
</gene>
<dbReference type="InterPro" id="IPR028098">
    <property type="entry name" value="Glyco_trans_4-like_N"/>
</dbReference>
<sequence length="359" mass="40684">MESKKRVIQIIPYLGLGGAEIMVEHLSVALASNKMDILVVSLYEYHSAITERLEDQKIPILFLNKKKGFDFKVFFRLYKLLKEKKPDAIHTHLFTMPYAIPAAFFAKVPIKVHTVHNIAKEEVGKFGRKINWFCYKFMKVIPVSISPIIKNSIIQEYRLSDNQVPMIYNGINLEECIEKNEYGENNRLIKILHIGRFSEQKNHIGLINSFKLVHEKAPNTVLKLIGTGELEKRIRVRVKELNLESSVEFLGSISNVYPYLNEADIFVLPSLWEGMPISLIEAMGTGVPIVATAVGGIPDMIEDNKTGLLVGINDGKISEALLKLIYDITLQEKLGIAAKVASSRFSSKKMAIKYEMLYK</sequence>
<dbReference type="EMBL" id="QNQT01000003">
    <property type="protein sequence ID" value="RDU37125.1"/>
    <property type="molecule type" value="Genomic_DNA"/>
</dbReference>
<evidence type="ECO:0008006" key="5">
    <source>
        <dbReference type="Google" id="ProtNLM"/>
    </source>
</evidence>
<dbReference type="PANTHER" id="PTHR12526:SF630">
    <property type="entry name" value="GLYCOSYLTRANSFERASE"/>
    <property type="match status" value="1"/>
</dbReference>
<organism evidence="3 4">
    <name type="scientific">Neobacillus piezotolerans</name>
    <dbReference type="NCBI Taxonomy" id="2259171"/>
    <lineage>
        <taxon>Bacteria</taxon>
        <taxon>Bacillati</taxon>
        <taxon>Bacillota</taxon>
        <taxon>Bacilli</taxon>
        <taxon>Bacillales</taxon>
        <taxon>Bacillaceae</taxon>
        <taxon>Neobacillus</taxon>
    </lineage>
</organism>
<dbReference type="Pfam" id="PF00534">
    <property type="entry name" value="Glycos_transf_1"/>
    <property type="match status" value="1"/>
</dbReference>
<feature type="domain" description="Glycosyl transferase family 1" evidence="1">
    <location>
        <begin position="179"/>
        <end position="339"/>
    </location>
</feature>
<evidence type="ECO:0000259" key="2">
    <source>
        <dbReference type="Pfam" id="PF13439"/>
    </source>
</evidence>
<proteinExistence type="predicted"/>
<evidence type="ECO:0000313" key="4">
    <source>
        <dbReference type="Proteomes" id="UP000257144"/>
    </source>
</evidence>
<dbReference type="OrthoDB" id="9806653at2"/>
<dbReference type="Gene3D" id="3.40.50.2000">
    <property type="entry name" value="Glycogen Phosphorylase B"/>
    <property type="match status" value="2"/>
</dbReference>
<evidence type="ECO:0000313" key="3">
    <source>
        <dbReference type="EMBL" id="RDU37125.1"/>
    </source>
</evidence>
<feature type="domain" description="Glycosyltransferase subfamily 4-like N-terminal" evidence="2">
    <location>
        <begin position="17"/>
        <end position="174"/>
    </location>
</feature>
<evidence type="ECO:0000259" key="1">
    <source>
        <dbReference type="Pfam" id="PF00534"/>
    </source>
</evidence>
<dbReference type="Pfam" id="PF13439">
    <property type="entry name" value="Glyco_transf_4"/>
    <property type="match status" value="1"/>
</dbReference>